<dbReference type="EMBL" id="CP013110">
    <property type="protein sequence ID" value="APG94909.1"/>
    <property type="molecule type" value="Genomic_DNA"/>
</dbReference>
<sequence length="74" mass="8348">MNKPEASMTHAEEVIERAMAAVAAVRRQRERDQERRRQAFGRIQLGLPLPTLKHGLQLSLELDKGQQRRGTGAS</sequence>
<keyword evidence="3" id="KW-1185">Reference proteome</keyword>
<feature type="coiled-coil region" evidence="1">
    <location>
        <begin position="8"/>
        <end position="35"/>
    </location>
</feature>
<accession>A0A1L3LXS5</accession>
<dbReference type="AlphaFoldDB" id="A0A1L3LXS5"/>
<evidence type="ECO:0000313" key="3">
    <source>
        <dbReference type="Proteomes" id="UP000182306"/>
    </source>
</evidence>
<evidence type="ECO:0000313" key="2">
    <source>
        <dbReference type="EMBL" id="APG94909.1"/>
    </source>
</evidence>
<proteinExistence type="predicted"/>
<protein>
    <submittedName>
        <fullName evidence="2">Uncharacterized protein</fullName>
    </submittedName>
</protein>
<dbReference type="Proteomes" id="UP000182306">
    <property type="component" value="Plasmid C"/>
</dbReference>
<reference evidence="2 3" key="1">
    <citation type="submission" date="2015-10" db="EMBL/GenBank/DDBJ databases">
        <title>Genomic differences between typical nodule nitrogen-fixing rhizobial strains and those coming from bean seeds.</title>
        <authorList>
            <person name="Peralta H."/>
            <person name="Aguilar-Vera A."/>
            <person name="Diaz R."/>
            <person name="Mora Y."/>
            <person name="Martinez-Batallar G."/>
            <person name="Salazar E."/>
            <person name="Vargas-Lagunas C."/>
            <person name="Encarnacion S."/>
            <person name="Girard L."/>
            <person name="Mora J."/>
        </authorList>
    </citation>
    <scope>NUCLEOTIDE SEQUENCE [LARGE SCALE GENOMIC DNA]</scope>
    <source>
        <strain evidence="2 3">CFNEI 73</strain>
        <plasmid evidence="2 3">C</plasmid>
    </source>
</reference>
<keyword evidence="2" id="KW-0614">Plasmid</keyword>
<geneLocation type="plasmid" evidence="2 3">
    <name>C</name>
</geneLocation>
<dbReference type="KEGG" id="same:SAMCFNEI73_pC1200"/>
<gene>
    <name evidence="2" type="ORF">SAMCFNEI73_pC1200</name>
</gene>
<evidence type="ECO:0000256" key="1">
    <source>
        <dbReference type="SAM" id="Coils"/>
    </source>
</evidence>
<keyword evidence="1" id="KW-0175">Coiled coil</keyword>
<name>A0A1L3LXS5_9HYPH</name>
<organism evidence="2 3">
    <name type="scientific">Sinorhizobium americanum</name>
    <dbReference type="NCBI Taxonomy" id="194963"/>
    <lineage>
        <taxon>Bacteria</taxon>
        <taxon>Pseudomonadati</taxon>
        <taxon>Pseudomonadota</taxon>
        <taxon>Alphaproteobacteria</taxon>
        <taxon>Hyphomicrobiales</taxon>
        <taxon>Rhizobiaceae</taxon>
        <taxon>Sinorhizobium/Ensifer group</taxon>
        <taxon>Sinorhizobium</taxon>
    </lineage>
</organism>